<accession>A0A8J6HNH1</accession>
<comment type="caution">
    <text evidence="3">The sequence shown here is derived from an EMBL/GenBank/DDBJ whole genome shotgun (WGS) entry which is preliminary data.</text>
</comment>
<evidence type="ECO:0000313" key="4">
    <source>
        <dbReference type="Proteomes" id="UP000719412"/>
    </source>
</evidence>
<evidence type="ECO:0000313" key="3">
    <source>
        <dbReference type="EMBL" id="KAH0818521.1"/>
    </source>
</evidence>
<protein>
    <recommendedName>
        <fullName evidence="2">Fibronectin type-III domain-containing protein</fullName>
    </recommendedName>
</protein>
<name>A0A8J6HNH1_TENMO</name>
<dbReference type="InterPro" id="IPR003961">
    <property type="entry name" value="FN3_dom"/>
</dbReference>
<sequence length="183" mass="21614">MWMEIGRVTKGVQKFTIRDLQEDHEYMIRIFAKNEIGLSDPLESDEPFKVLPSGEADQDDFREATDREPTSYSTETTTSWLRENSMDADISSYAKGQLLRKDEYFFRIWCHAKKLFKPDIFECIHVVNVKRCIIRARRNIDVKKKLKETKAVGQGYEEVEDEVVEMTIRKEPELQEEEKKNKL</sequence>
<feature type="domain" description="Fibronectin type-III" evidence="2">
    <location>
        <begin position="1"/>
        <end position="53"/>
    </location>
</feature>
<dbReference type="InterPro" id="IPR036116">
    <property type="entry name" value="FN3_sf"/>
</dbReference>
<keyword evidence="4" id="KW-1185">Reference proteome</keyword>
<dbReference type="PROSITE" id="PS50853">
    <property type="entry name" value="FN3"/>
    <property type="match status" value="1"/>
</dbReference>
<dbReference type="InterPro" id="IPR052615">
    <property type="entry name" value="FGFRL"/>
</dbReference>
<dbReference type="InterPro" id="IPR013783">
    <property type="entry name" value="Ig-like_fold"/>
</dbReference>
<evidence type="ECO:0000256" key="1">
    <source>
        <dbReference type="SAM" id="MobiDB-lite"/>
    </source>
</evidence>
<organism evidence="3 4">
    <name type="scientific">Tenebrio molitor</name>
    <name type="common">Yellow mealworm beetle</name>
    <dbReference type="NCBI Taxonomy" id="7067"/>
    <lineage>
        <taxon>Eukaryota</taxon>
        <taxon>Metazoa</taxon>
        <taxon>Ecdysozoa</taxon>
        <taxon>Arthropoda</taxon>
        <taxon>Hexapoda</taxon>
        <taxon>Insecta</taxon>
        <taxon>Pterygota</taxon>
        <taxon>Neoptera</taxon>
        <taxon>Endopterygota</taxon>
        <taxon>Coleoptera</taxon>
        <taxon>Polyphaga</taxon>
        <taxon>Cucujiformia</taxon>
        <taxon>Tenebrionidae</taxon>
        <taxon>Tenebrio</taxon>
    </lineage>
</organism>
<proteinExistence type="predicted"/>
<feature type="region of interest" description="Disordered" evidence="1">
    <location>
        <begin position="52"/>
        <end position="77"/>
    </location>
</feature>
<dbReference type="SUPFAM" id="SSF49265">
    <property type="entry name" value="Fibronectin type III"/>
    <property type="match status" value="1"/>
</dbReference>
<dbReference type="AlphaFoldDB" id="A0A8J6HNH1"/>
<dbReference type="PANTHER" id="PTHR19890">
    <property type="entry name" value="FIBROBLAST GROWTH FACTOR RECEPTOR"/>
    <property type="match status" value="1"/>
</dbReference>
<gene>
    <name evidence="3" type="ORF">GEV33_004270</name>
</gene>
<dbReference type="PANTHER" id="PTHR19890:SF10">
    <property type="entry name" value="FIBROBLAST GROWTH FACTOR RECEPTOR-LIKE 1"/>
    <property type="match status" value="1"/>
</dbReference>
<dbReference type="CDD" id="cd00063">
    <property type="entry name" value="FN3"/>
    <property type="match status" value="1"/>
</dbReference>
<dbReference type="Proteomes" id="UP000719412">
    <property type="component" value="Unassembled WGS sequence"/>
</dbReference>
<reference evidence="3" key="1">
    <citation type="journal article" date="2020" name="J Insects Food Feed">
        <title>The yellow mealworm (Tenebrio molitor) genome: a resource for the emerging insects as food and feed industry.</title>
        <authorList>
            <person name="Eriksson T."/>
            <person name="Andere A."/>
            <person name="Kelstrup H."/>
            <person name="Emery V."/>
            <person name="Picard C."/>
        </authorList>
    </citation>
    <scope>NUCLEOTIDE SEQUENCE</scope>
    <source>
        <strain evidence="3">Stoneville</strain>
        <tissue evidence="3">Whole head</tissue>
    </source>
</reference>
<dbReference type="Gene3D" id="2.60.40.10">
    <property type="entry name" value="Immunoglobulins"/>
    <property type="match status" value="1"/>
</dbReference>
<dbReference type="EMBL" id="JABDTM020017462">
    <property type="protein sequence ID" value="KAH0818521.1"/>
    <property type="molecule type" value="Genomic_DNA"/>
</dbReference>
<evidence type="ECO:0000259" key="2">
    <source>
        <dbReference type="PROSITE" id="PS50853"/>
    </source>
</evidence>
<feature type="compositionally biased region" description="Basic and acidic residues" evidence="1">
    <location>
        <begin position="59"/>
        <end position="69"/>
    </location>
</feature>
<reference evidence="3" key="2">
    <citation type="submission" date="2021-08" db="EMBL/GenBank/DDBJ databases">
        <authorList>
            <person name="Eriksson T."/>
        </authorList>
    </citation>
    <scope>NUCLEOTIDE SEQUENCE</scope>
    <source>
        <strain evidence="3">Stoneville</strain>
        <tissue evidence="3">Whole head</tissue>
    </source>
</reference>